<protein>
    <recommendedName>
        <fullName evidence="3">DUF3500 domain-containing protein</fullName>
    </recommendedName>
</protein>
<dbReference type="Pfam" id="PF12006">
    <property type="entry name" value="DUF3500"/>
    <property type="match status" value="1"/>
</dbReference>
<keyword evidence="2" id="KW-1185">Reference proteome</keyword>
<evidence type="ECO:0008006" key="3">
    <source>
        <dbReference type="Google" id="ProtNLM"/>
    </source>
</evidence>
<dbReference type="EMBL" id="CAVMBE010000070">
    <property type="protein sequence ID" value="CAK4032790.1"/>
    <property type="molecule type" value="Genomic_DNA"/>
</dbReference>
<organism evidence="1 2">
    <name type="scientific">Lecanosticta acicola</name>
    <dbReference type="NCBI Taxonomy" id="111012"/>
    <lineage>
        <taxon>Eukaryota</taxon>
        <taxon>Fungi</taxon>
        <taxon>Dikarya</taxon>
        <taxon>Ascomycota</taxon>
        <taxon>Pezizomycotina</taxon>
        <taxon>Dothideomycetes</taxon>
        <taxon>Dothideomycetidae</taxon>
        <taxon>Mycosphaerellales</taxon>
        <taxon>Mycosphaerellaceae</taxon>
        <taxon>Lecanosticta</taxon>
    </lineage>
</organism>
<sequence>MDSTNGVSRHVDESLVADFRTHLPDLSQPRFTTAKKQTPYDYTEAFQKNHQPPWLYDLTQAWQELLKEPYKGVTNDGTIRTGLYQDEDVGASTAKIIEATNTFLGKLSYEQTKKVRYPMAAKEWRCWSNPEFLLRPLGLRLEELPEDVTQSILGILEVTFSPEGYQKALVAMRINHFMGECCDVVNIMNKYSYNFLLYGEPSSEKAWGWSMYGHHLCLNVFLKAGNIYVTPTFTGAEPNQIDQGPWAGTQILHKEGELGLQLMQSLPKETQEQVQIYKLMRDPKMLQSGDLKIDRWNQDDQRHVCGAFRDNRVVPYEGIKVSSMTLEQQQLILGIAEEFLLYHPHQARQARKELIQKHFDETYFSWIGGYGDDDAFYYRIQSPVIVFEFDHHSGVFLTNKEPMKFHTHTLVRMPNAGDYGQALRDPQDRVP</sequence>
<comment type="caution">
    <text evidence="1">The sequence shown here is derived from an EMBL/GenBank/DDBJ whole genome shotgun (WGS) entry which is preliminary data.</text>
</comment>
<evidence type="ECO:0000313" key="1">
    <source>
        <dbReference type="EMBL" id="CAK4032790.1"/>
    </source>
</evidence>
<dbReference type="PANTHER" id="PTHR37489">
    <property type="entry name" value="DUF3500 DOMAIN-CONTAINING PROTEIN"/>
    <property type="match status" value="1"/>
</dbReference>
<dbReference type="AlphaFoldDB" id="A0AAI8Z4Z8"/>
<gene>
    <name evidence="1" type="ORF">LECACI_7A007948</name>
</gene>
<proteinExistence type="predicted"/>
<dbReference type="InterPro" id="IPR021889">
    <property type="entry name" value="DUF3500"/>
</dbReference>
<dbReference type="PANTHER" id="PTHR37489:SF1">
    <property type="entry name" value="DUF3500 DOMAIN-CONTAINING PROTEIN"/>
    <property type="match status" value="1"/>
</dbReference>
<dbReference type="Proteomes" id="UP001296104">
    <property type="component" value="Unassembled WGS sequence"/>
</dbReference>
<evidence type="ECO:0000313" key="2">
    <source>
        <dbReference type="Proteomes" id="UP001296104"/>
    </source>
</evidence>
<accession>A0AAI8Z4Z8</accession>
<reference evidence="1" key="1">
    <citation type="submission" date="2023-11" db="EMBL/GenBank/DDBJ databases">
        <authorList>
            <person name="Alioto T."/>
            <person name="Alioto T."/>
            <person name="Gomez Garrido J."/>
        </authorList>
    </citation>
    <scope>NUCLEOTIDE SEQUENCE</scope>
</reference>
<name>A0AAI8Z4Z8_9PEZI</name>